<feature type="compositionally biased region" description="Basic and acidic residues" evidence="1">
    <location>
        <begin position="86"/>
        <end position="102"/>
    </location>
</feature>
<protein>
    <submittedName>
        <fullName evidence="2">Uncharacterized protein</fullName>
    </submittedName>
</protein>
<evidence type="ECO:0000313" key="2">
    <source>
        <dbReference type="EMBL" id="KAK9918052.1"/>
    </source>
</evidence>
<proteinExistence type="predicted"/>
<organism evidence="2 3">
    <name type="scientific">Coccomyxa subellipsoidea</name>
    <dbReference type="NCBI Taxonomy" id="248742"/>
    <lineage>
        <taxon>Eukaryota</taxon>
        <taxon>Viridiplantae</taxon>
        <taxon>Chlorophyta</taxon>
        <taxon>core chlorophytes</taxon>
        <taxon>Trebouxiophyceae</taxon>
        <taxon>Trebouxiophyceae incertae sedis</taxon>
        <taxon>Coccomyxaceae</taxon>
        <taxon>Coccomyxa</taxon>
    </lineage>
</organism>
<keyword evidence="3" id="KW-1185">Reference proteome</keyword>
<name>A0ABR2Z1K2_9CHLO</name>
<dbReference type="Proteomes" id="UP001491310">
    <property type="component" value="Unassembled WGS sequence"/>
</dbReference>
<feature type="region of interest" description="Disordered" evidence="1">
    <location>
        <begin position="78"/>
        <end position="102"/>
    </location>
</feature>
<reference evidence="2 3" key="1">
    <citation type="journal article" date="2024" name="Nat. Commun.">
        <title>Phylogenomics reveals the evolutionary origins of lichenization in chlorophyte algae.</title>
        <authorList>
            <person name="Puginier C."/>
            <person name="Libourel C."/>
            <person name="Otte J."/>
            <person name="Skaloud P."/>
            <person name="Haon M."/>
            <person name="Grisel S."/>
            <person name="Petersen M."/>
            <person name="Berrin J.G."/>
            <person name="Delaux P.M."/>
            <person name="Dal Grande F."/>
            <person name="Keller J."/>
        </authorList>
    </citation>
    <scope>NUCLEOTIDE SEQUENCE [LARGE SCALE GENOMIC DNA]</scope>
    <source>
        <strain evidence="2 3">SAG 216-7</strain>
    </source>
</reference>
<sequence length="102" mass="11487">MTSAVTNHVVSRLKADYADILTDEAPTGLLPHREVKHTIHLVNDNHIVYKGIYRVSPLELREEEKQIGDLLSRGLFKVGGPTDQPLEERQPVDMEHRLPAGI</sequence>
<gene>
    <name evidence="2" type="ORF">WJX75_000795</name>
</gene>
<evidence type="ECO:0000313" key="3">
    <source>
        <dbReference type="Proteomes" id="UP001491310"/>
    </source>
</evidence>
<dbReference type="EMBL" id="JALJOT010000001">
    <property type="protein sequence ID" value="KAK9918052.1"/>
    <property type="molecule type" value="Genomic_DNA"/>
</dbReference>
<dbReference type="InterPro" id="IPR043502">
    <property type="entry name" value="DNA/RNA_pol_sf"/>
</dbReference>
<comment type="caution">
    <text evidence="2">The sequence shown here is derived from an EMBL/GenBank/DDBJ whole genome shotgun (WGS) entry which is preliminary data.</text>
</comment>
<dbReference type="SUPFAM" id="SSF56672">
    <property type="entry name" value="DNA/RNA polymerases"/>
    <property type="match status" value="1"/>
</dbReference>
<evidence type="ECO:0000256" key="1">
    <source>
        <dbReference type="SAM" id="MobiDB-lite"/>
    </source>
</evidence>
<accession>A0ABR2Z1K2</accession>